<accession>A0ABT1MV76</accession>
<evidence type="ECO:0000313" key="2">
    <source>
        <dbReference type="Proteomes" id="UP001203945"/>
    </source>
</evidence>
<reference evidence="1 2" key="1">
    <citation type="submission" date="2022-03" db="EMBL/GenBank/DDBJ databases">
        <authorList>
            <person name="He Y."/>
        </authorList>
    </citation>
    <scope>NUCLEOTIDE SEQUENCE [LARGE SCALE GENOMIC DNA]</scope>
    <source>
        <strain evidence="1 2">TK19116</strain>
    </source>
</reference>
<dbReference type="Proteomes" id="UP001203945">
    <property type="component" value="Unassembled WGS sequence"/>
</dbReference>
<keyword evidence="2" id="KW-1185">Reference proteome</keyword>
<dbReference type="EMBL" id="JAKZEU010000010">
    <property type="protein sequence ID" value="MCQ0972220.1"/>
    <property type="molecule type" value="Genomic_DNA"/>
</dbReference>
<name>A0ABT1MV76_9RHOB</name>
<proteinExistence type="predicted"/>
<gene>
    <name evidence="1" type="ORF">MLD63_17515</name>
</gene>
<protein>
    <submittedName>
        <fullName evidence="1">Uncharacterized protein</fullName>
    </submittedName>
</protein>
<comment type="caution">
    <text evidence="1">The sequence shown here is derived from an EMBL/GenBank/DDBJ whole genome shotgun (WGS) entry which is preliminary data.</text>
</comment>
<organism evidence="1 2">
    <name type="scientific">Paracoccus albicereus</name>
    <dbReference type="NCBI Taxonomy" id="2922394"/>
    <lineage>
        <taxon>Bacteria</taxon>
        <taxon>Pseudomonadati</taxon>
        <taxon>Pseudomonadota</taxon>
        <taxon>Alphaproteobacteria</taxon>
        <taxon>Rhodobacterales</taxon>
        <taxon>Paracoccaceae</taxon>
        <taxon>Paracoccus</taxon>
    </lineage>
</organism>
<evidence type="ECO:0000313" key="1">
    <source>
        <dbReference type="EMBL" id="MCQ0972220.1"/>
    </source>
</evidence>
<sequence>MNFDWHLPEQKWKSFPPNLSVRVSGFRLTVMPQTGSMAVEPVAGASWCVGISSSVWA</sequence>